<proteinExistence type="predicted"/>
<keyword evidence="3 6" id="KW-0812">Transmembrane</keyword>
<dbReference type="InterPro" id="IPR018076">
    <property type="entry name" value="T2SS_GspF_dom"/>
</dbReference>
<evidence type="ECO:0000256" key="1">
    <source>
        <dbReference type="ARBA" id="ARBA00004651"/>
    </source>
</evidence>
<evidence type="ECO:0000256" key="5">
    <source>
        <dbReference type="ARBA" id="ARBA00023136"/>
    </source>
</evidence>
<dbReference type="AlphaFoldDB" id="A0A0Q0U9T0"/>
<protein>
    <submittedName>
        <fullName evidence="8">Bacterial type II secretion system protein F domain protein</fullName>
    </submittedName>
</protein>
<evidence type="ECO:0000259" key="7">
    <source>
        <dbReference type="Pfam" id="PF00482"/>
    </source>
</evidence>
<keyword evidence="4 6" id="KW-1133">Transmembrane helix</keyword>
<keyword evidence="5 6" id="KW-0472">Membrane</keyword>
<dbReference type="Pfam" id="PF00482">
    <property type="entry name" value="T2SSF"/>
    <property type="match status" value="1"/>
</dbReference>
<organism evidence="8 9">
    <name type="scientific">Corynebacterium oculi</name>
    <dbReference type="NCBI Taxonomy" id="1544416"/>
    <lineage>
        <taxon>Bacteria</taxon>
        <taxon>Bacillati</taxon>
        <taxon>Actinomycetota</taxon>
        <taxon>Actinomycetes</taxon>
        <taxon>Mycobacteriales</taxon>
        <taxon>Corynebacteriaceae</taxon>
        <taxon>Corynebacterium</taxon>
    </lineage>
</organism>
<comment type="subcellular location">
    <subcellularLocation>
        <location evidence="1">Cell membrane</location>
        <topology evidence="1">Multi-pass membrane protein</topology>
    </subcellularLocation>
</comment>
<dbReference type="PATRIC" id="fig|1544416.3.peg.1297"/>
<feature type="domain" description="Type II secretion system protein GspF" evidence="7">
    <location>
        <begin position="68"/>
        <end position="189"/>
    </location>
</feature>
<keyword evidence="9" id="KW-1185">Reference proteome</keyword>
<dbReference type="EMBL" id="LKST01000002">
    <property type="protein sequence ID" value="KQB84489.1"/>
    <property type="molecule type" value="Genomic_DNA"/>
</dbReference>
<accession>A0A0Q0U9T0</accession>
<evidence type="ECO:0000256" key="6">
    <source>
        <dbReference type="SAM" id="Phobius"/>
    </source>
</evidence>
<comment type="caution">
    <text evidence="8">The sequence shown here is derived from an EMBL/GenBank/DDBJ whole genome shotgun (WGS) entry which is preliminary data.</text>
</comment>
<dbReference type="STRING" id="1544416.Cocul_01291"/>
<evidence type="ECO:0000313" key="8">
    <source>
        <dbReference type="EMBL" id="KQB84489.1"/>
    </source>
</evidence>
<evidence type="ECO:0000313" key="9">
    <source>
        <dbReference type="Proteomes" id="UP000050517"/>
    </source>
</evidence>
<sequence length="201" mass="21234">MMPLMMIVLALMIAPVGVRNRRLHRERSATRPRDGPAGGALRRIAVWANTRLRRGKEEAAPGVAADIDLYAACLSAGLGPVIAAKVVSTCSTSSVRDTWCMIASLLAIGVSPERAWAEAQTIPGLREVAQLVCHSHHSGARFAQAAAEVAEGVRHAAEDRATATAERAGVLIAMPLTLCFLPAFFLLGLAPVVIGVAHNVF</sequence>
<dbReference type="GO" id="GO:0005886">
    <property type="term" value="C:plasma membrane"/>
    <property type="evidence" value="ECO:0007669"/>
    <property type="project" value="UniProtKB-SubCell"/>
</dbReference>
<dbReference type="PANTHER" id="PTHR35007">
    <property type="entry name" value="INTEGRAL MEMBRANE PROTEIN-RELATED"/>
    <property type="match status" value="1"/>
</dbReference>
<feature type="transmembrane region" description="Helical" evidence="6">
    <location>
        <begin position="170"/>
        <end position="197"/>
    </location>
</feature>
<gene>
    <name evidence="8" type="ORF">Cocul_01291</name>
</gene>
<keyword evidence="2" id="KW-1003">Cell membrane</keyword>
<name>A0A0Q0U9T0_9CORY</name>
<evidence type="ECO:0000256" key="4">
    <source>
        <dbReference type="ARBA" id="ARBA00022989"/>
    </source>
</evidence>
<evidence type="ECO:0000256" key="2">
    <source>
        <dbReference type="ARBA" id="ARBA00022475"/>
    </source>
</evidence>
<reference evidence="8 9" key="1">
    <citation type="submission" date="2015-10" db="EMBL/GenBank/DDBJ databases">
        <title>Corynebacteirum lowii and Corynebacterium oculi species nova, derived from human clinical disease and and emended description of Corynebacterium mastiditis.</title>
        <authorList>
            <person name="Bernard K."/>
            <person name="Pacheco A.L."/>
            <person name="Mcdougall C."/>
            <person name="Burtx T."/>
            <person name="Weibe D."/>
            <person name="Tyler S."/>
            <person name="Olson A.B."/>
            <person name="Cnockaert M."/>
            <person name="Eguchi H."/>
            <person name="Kuwahara T."/>
            <person name="Nakayama-Imaohji H."/>
            <person name="Boudewijins M."/>
            <person name="Van Hoecke F."/>
            <person name="Bernier A.-M."/>
            <person name="Vandamme P."/>
        </authorList>
    </citation>
    <scope>NUCLEOTIDE SEQUENCE [LARGE SCALE GENOMIC DNA]</scope>
    <source>
        <strain evidence="8 9">NML 130210</strain>
    </source>
</reference>
<evidence type="ECO:0000256" key="3">
    <source>
        <dbReference type="ARBA" id="ARBA00022692"/>
    </source>
</evidence>
<dbReference type="Proteomes" id="UP000050517">
    <property type="component" value="Unassembled WGS sequence"/>
</dbReference>
<dbReference type="PANTHER" id="PTHR35007:SF3">
    <property type="entry name" value="POSSIBLE CONSERVED ALANINE RICH MEMBRANE PROTEIN"/>
    <property type="match status" value="1"/>
</dbReference>